<protein>
    <submittedName>
        <fullName evidence="2">Uncharacterized protein</fullName>
    </submittedName>
</protein>
<dbReference type="AlphaFoldDB" id="C5KN47"/>
<organism evidence="3">
    <name type="scientific">Perkinsus marinus (strain ATCC 50983 / TXsc)</name>
    <dbReference type="NCBI Taxonomy" id="423536"/>
    <lineage>
        <taxon>Eukaryota</taxon>
        <taxon>Sar</taxon>
        <taxon>Alveolata</taxon>
        <taxon>Perkinsozoa</taxon>
        <taxon>Perkinsea</taxon>
        <taxon>Perkinsida</taxon>
        <taxon>Perkinsidae</taxon>
        <taxon>Perkinsus</taxon>
    </lineage>
</organism>
<feature type="compositionally biased region" description="Low complexity" evidence="1">
    <location>
        <begin position="251"/>
        <end position="264"/>
    </location>
</feature>
<gene>
    <name evidence="2" type="ORF">Pmar_PMAR020862</name>
</gene>
<dbReference type="OMA" id="IQWFWVK"/>
<proteinExistence type="predicted"/>
<evidence type="ECO:0000313" key="2">
    <source>
        <dbReference type="EMBL" id="EER14081.1"/>
    </source>
</evidence>
<dbReference type="InterPro" id="IPR012340">
    <property type="entry name" value="NA-bd_OB-fold"/>
</dbReference>
<keyword evidence="3" id="KW-1185">Reference proteome</keyword>
<dbReference type="RefSeq" id="XP_002782286.1">
    <property type="nucleotide sequence ID" value="XM_002782240.1"/>
</dbReference>
<sequence>MPTTKARKSTTNPVESVEKGTEADTGLHTAPTSAASSPVAKKTGVVTRKGDDKSDKEKDTTKPVGGNIQSKAGGSSRYTGRIQWFWVKRGRGMISSTEVKGDLEVTKDSFKDSGGKEFWFPTADDEVTFDLSLEGGKFVPTNVQVTKYHHFPGGPKALEKLIAAGKIAAPQETTEAVAEIKKTKETAVKKGEKTEASGKSEEKKICVIPLETRKASESLTHPTRKLSKDAPEFIPHSQTSPNGTYTVGDESGLAPAATSTTSTPLGGHLETDYWAEAARKVSSTSLHVAADSDSLPITYAQLLHLQDFYEAIKHAEALSQKKGAPKEAMPPAMSLTTPGKGVMV</sequence>
<dbReference type="InParanoid" id="C5KN47"/>
<feature type="compositionally biased region" description="Basic and acidic residues" evidence="1">
    <location>
        <begin position="48"/>
        <end position="61"/>
    </location>
</feature>
<feature type="region of interest" description="Disordered" evidence="1">
    <location>
        <begin position="216"/>
        <end position="264"/>
    </location>
</feature>
<dbReference type="OrthoDB" id="444424at2759"/>
<dbReference type="Gene3D" id="2.40.50.140">
    <property type="entry name" value="Nucleic acid-binding proteins"/>
    <property type="match status" value="1"/>
</dbReference>
<feature type="compositionally biased region" description="Polar residues" evidence="1">
    <location>
        <begin position="236"/>
        <end position="245"/>
    </location>
</feature>
<feature type="region of interest" description="Disordered" evidence="1">
    <location>
        <begin position="322"/>
        <end position="344"/>
    </location>
</feature>
<dbReference type="Proteomes" id="UP000007800">
    <property type="component" value="Unassembled WGS sequence"/>
</dbReference>
<evidence type="ECO:0000256" key="1">
    <source>
        <dbReference type="SAM" id="MobiDB-lite"/>
    </source>
</evidence>
<accession>C5KN47</accession>
<name>C5KN47_PERM5</name>
<feature type="compositionally biased region" description="Low complexity" evidence="1">
    <location>
        <begin position="29"/>
        <end position="38"/>
    </location>
</feature>
<reference evidence="2 3" key="1">
    <citation type="submission" date="2008-07" db="EMBL/GenBank/DDBJ databases">
        <authorList>
            <person name="El-Sayed N."/>
            <person name="Caler E."/>
            <person name="Inman J."/>
            <person name="Amedeo P."/>
            <person name="Hass B."/>
            <person name="Wortman J."/>
        </authorList>
    </citation>
    <scope>NUCLEOTIDE SEQUENCE [LARGE SCALE GENOMIC DNA]</scope>
    <source>
        <strain evidence="3">ATCC 50983 / TXsc</strain>
    </source>
</reference>
<feature type="region of interest" description="Disordered" evidence="1">
    <location>
        <begin position="1"/>
        <end position="75"/>
    </location>
</feature>
<evidence type="ECO:0000313" key="3">
    <source>
        <dbReference type="Proteomes" id="UP000007800"/>
    </source>
</evidence>
<dbReference type="EMBL" id="GG674563">
    <property type="protein sequence ID" value="EER14081.1"/>
    <property type="molecule type" value="Genomic_DNA"/>
</dbReference>
<dbReference type="GeneID" id="9059953"/>